<feature type="domain" description="DUF8001" evidence="1">
    <location>
        <begin position="3"/>
        <end position="77"/>
    </location>
</feature>
<evidence type="ECO:0000313" key="2">
    <source>
        <dbReference type="EMBL" id="MFC7059495.1"/>
    </source>
</evidence>
<evidence type="ECO:0000259" key="1">
    <source>
        <dbReference type="Pfam" id="PF26008"/>
    </source>
</evidence>
<protein>
    <recommendedName>
        <fullName evidence="1">DUF8001 domain-containing protein</fullName>
    </recommendedName>
</protein>
<accession>A0ABD5W1N5</accession>
<comment type="caution">
    <text evidence="2">The sequence shown here is derived from an EMBL/GenBank/DDBJ whole genome shotgun (WGS) entry which is preliminary data.</text>
</comment>
<sequence length="80" mass="9244">MSDDPVRISRKELSSEEIMDRISSGRRVIVTVEVLGVERDVTLRKTDEEYVCDTGFKLMNYEEEDGLKSCIERLRLTDTS</sequence>
<gene>
    <name evidence="2" type="ORF">ACFQQG_16570</name>
</gene>
<name>A0ABD5W1N5_9EURY</name>
<dbReference type="InterPro" id="IPR058314">
    <property type="entry name" value="DUF8001"/>
</dbReference>
<dbReference type="Proteomes" id="UP001596445">
    <property type="component" value="Unassembled WGS sequence"/>
</dbReference>
<dbReference type="Pfam" id="PF26008">
    <property type="entry name" value="DUF8001"/>
    <property type="match status" value="1"/>
</dbReference>
<dbReference type="GeneID" id="76631663"/>
<dbReference type="RefSeq" id="WP_267162275.1">
    <property type="nucleotide sequence ID" value="NZ_CP112972.1"/>
</dbReference>
<keyword evidence="3" id="KW-1185">Reference proteome</keyword>
<proteinExistence type="predicted"/>
<organism evidence="2 3">
    <name type="scientific">Halovenus salina</name>
    <dbReference type="NCBI Taxonomy" id="1510225"/>
    <lineage>
        <taxon>Archaea</taxon>
        <taxon>Methanobacteriati</taxon>
        <taxon>Methanobacteriota</taxon>
        <taxon>Stenosarchaea group</taxon>
        <taxon>Halobacteria</taxon>
        <taxon>Halobacteriales</taxon>
        <taxon>Haloarculaceae</taxon>
        <taxon>Halovenus</taxon>
    </lineage>
</organism>
<reference evidence="2 3" key="1">
    <citation type="journal article" date="2019" name="Int. J. Syst. Evol. Microbiol.">
        <title>The Global Catalogue of Microorganisms (GCM) 10K type strain sequencing project: providing services to taxonomists for standard genome sequencing and annotation.</title>
        <authorList>
            <consortium name="The Broad Institute Genomics Platform"/>
            <consortium name="The Broad Institute Genome Sequencing Center for Infectious Disease"/>
            <person name="Wu L."/>
            <person name="Ma J."/>
        </authorList>
    </citation>
    <scope>NUCLEOTIDE SEQUENCE [LARGE SCALE GENOMIC DNA]</scope>
    <source>
        <strain evidence="2 3">JCM 30072</strain>
    </source>
</reference>
<evidence type="ECO:0000313" key="3">
    <source>
        <dbReference type="Proteomes" id="UP001596445"/>
    </source>
</evidence>
<dbReference type="EMBL" id="JBHSZI010000001">
    <property type="protein sequence ID" value="MFC7059495.1"/>
    <property type="molecule type" value="Genomic_DNA"/>
</dbReference>
<dbReference type="AlphaFoldDB" id="A0ABD5W1N5"/>